<feature type="non-terminal residue" evidence="1">
    <location>
        <position position="55"/>
    </location>
</feature>
<comment type="caution">
    <text evidence="1">The sequence shown here is derived from an EMBL/GenBank/DDBJ whole genome shotgun (WGS) entry which is preliminary data.</text>
</comment>
<organism evidence="1 2">
    <name type="scientific">Funneliformis caledonium</name>
    <dbReference type="NCBI Taxonomy" id="1117310"/>
    <lineage>
        <taxon>Eukaryota</taxon>
        <taxon>Fungi</taxon>
        <taxon>Fungi incertae sedis</taxon>
        <taxon>Mucoromycota</taxon>
        <taxon>Glomeromycotina</taxon>
        <taxon>Glomeromycetes</taxon>
        <taxon>Glomerales</taxon>
        <taxon>Glomeraceae</taxon>
        <taxon>Funneliformis</taxon>
    </lineage>
</organism>
<protein>
    <submittedName>
        <fullName evidence="1">17583_t:CDS:1</fullName>
    </submittedName>
</protein>
<gene>
    <name evidence="1" type="ORF">FCALED_LOCUS15091</name>
</gene>
<dbReference type="Proteomes" id="UP000789570">
    <property type="component" value="Unassembled WGS sequence"/>
</dbReference>
<keyword evidence="2" id="KW-1185">Reference proteome</keyword>
<evidence type="ECO:0000313" key="2">
    <source>
        <dbReference type="Proteomes" id="UP000789570"/>
    </source>
</evidence>
<dbReference type="AlphaFoldDB" id="A0A9N9NHH6"/>
<dbReference type="EMBL" id="CAJVPQ010012673">
    <property type="protein sequence ID" value="CAG8732679.1"/>
    <property type="molecule type" value="Genomic_DNA"/>
</dbReference>
<sequence length="55" mass="6423">NNAKITKRLRISNFFIIHDAVSQKEQGQQPQTSENQLIEEYPAQLRLIQMKGQLK</sequence>
<accession>A0A9N9NHH6</accession>
<evidence type="ECO:0000313" key="1">
    <source>
        <dbReference type="EMBL" id="CAG8732679.1"/>
    </source>
</evidence>
<proteinExistence type="predicted"/>
<feature type="non-terminal residue" evidence="1">
    <location>
        <position position="1"/>
    </location>
</feature>
<name>A0A9N9NHH6_9GLOM</name>
<reference evidence="1" key="1">
    <citation type="submission" date="2021-06" db="EMBL/GenBank/DDBJ databases">
        <authorList>
            <person name="Kallberg Y."/>
            <person name="Tangrot J."/>
            <person name="Rosling A."/>
        </authorList>
    </citation>
    <scope>NUCLEOTIDE SEQUENCE</scope>
    <source>
        <strain evidence="1">UK204</strain>
    </source>
</reference>